<name>A0AAV3RHY7_LITER</name>
<reference evidence="3 4" key="1">
    <citation type="submission" date="2024-01" db="EMBL/GenBank/DDBJ databases">
        <title>The complete chloroplast genome sequence of Lithospermum erythrorhizon: insights into the phylogenetic relationship among Boraginaceae species and the maternal lineages of purple gromwells.</title>
        <authorList>
            <person name="Okada T."/>
            <person name="Watanabe K."/>
        </authorList>
    </citation>
    <scope>NUCLEOTIDE SEQUENCE [LARGE SCALE GENOMIC DNA]</scope>
</reference>
<evidence type="ECO:0000256" key="2">
    <source>
        <dbReference type="SAM" id="Phobius"/>
    </source>
</evidence>
<dbReference type="AlphaFoldDB" id="A0AAV3RHY7"/>
<keyword evidence="2" id="KW-0472">Membrane</keyword>
<accession>A0AAV3RHY7</accession>
<feature type="region of interest" description="Disordered" evidence="1">
    <location>
        <begin position="1"/>
        <end position="25"/>
    </location>
</feature>
<keyword evidence="2" id="KW-0812">Transmembrane</keyword>
<evidence type="ECO:0000313" key="4">
    <source>
        <dbReference type="Proteomes" id="UP001454036"/>
    </source>
</evidence>
<feature type="transmembrane region" description="Helical" evidence="2">
    <location>
        <begin position="317"/>
        <end position="341"/>
    </location>
</feature>
<proteinExistence type="predicted"/>
<dbReference type="Proteomes" id="UP001454036">
    <property type="component" value="Unassembled WGS sequence"/>
</dbReference>
<evidence type="ECO:0000256" key="1">
    <source>
        <dbReference type="SAM" id="MobiDB-lite"/>
    </source>
</evidence>
<gene>
    <name evidence="3" type="ORF">LIER_41903</name>
</gene>
<sequence length="794" mass="89529">MYLVSREENEIEEGTRRKKPKVRDTTEEELESALAEIDPEGSALHDIIKRISKFSGSSWSNLLYSRILGRCSLLISGIDVLVQSPSPDDPFLLILGLKEFSMRPHLNLRGPYGKVFFDLDINGFTIGLRSKSYSTSILPPTDFRICITFYNFQLTDIVISVPSLCFAFSPTDLSVILLFCLLSSRKSHYTRNGLQLWRIVASKMSHLISDPRLSLNRVVGDVYQWMLYLRSYQNVLSLMGYPEDDRMKKSAMMVFRDRTFSDSLNYRLRIISDIEKKLPAHAIVQARRIARQEAILRAQELKNIDQQVRPNKLVWKIFHILALAWDFICSLFLSLFSILLFQSHSKNFDHLEGIKEDSLPRLCIILEVGEVSLSTSPSYEDFSSPRVGLDSKAGVSYENLVSFRFSVDALFARYSQHISKKCLSFAFGSLEILPTSAVNDSSNSRKYMSGQQKNKSNNMKSVLWTEPARFISFGETVQVNPSSTGEASMTYLESLVGTLWSNWKNLHQNVGENMRESLEYPFIICESKFLLTNQSLKGHSSGIWNCGLVVGKFNIFLEYSSIISMAVLVGQIQNALSWESNQTYVVSQLGTLVDDLLTVGWSGMFKSYMKRAQMEIVGLSHEKHLQIGAIIAGPLIQVSVREDHFGAVDADICHVIQKDNMLFSVQVDDIDLLVLPDINSLLASPIRQNKTIDTQLKDCQLKIHKEVSGHDISKGEISLGGYLKLDGLKAYIGQPSEVSAYRLITIGPTTTTLSSLRYTINSFAISLKLLVFQWIKYSIANSCPRCLLGRDVAA</sequence>
<feature type="transmembrane region" description="Helical" evidence="2">
    <location>
        <begin position="157"/>
        <end position="182"/>
    </location>
</feature>
<keyword evidence="4" id="KW-1185">Reference proteome</keyword>
<keyword evidence="2" id="KW-1133">Transmembrane helix</keyword>
<protein>
    <submittedName>
        <fullName evidence="3">Membrane traffic protein</fullName>
    </submittedName>
</protein>
<evidence type="ECO:0000313" key="3">
    <source>
        <dbReference type="EMBL" id="GAA0175361.1"/>
    </source>
</evidence>
<organism evidence="3 4">
    <name type="scientific">Lithospermum erythrorhizon</name>
    <name type="common">Purple gromwell</name>
    <name type="synonym">Lithospermum officinale var. erythrorhizon</name>
    <dbReference type="NCBI Taxonomy" id="34254"/>
    <lineage>
        <taxon>Eukaryota</taxon>
        <taxon>Viridiplantae</taxon>
        <taxon>Streptophyta</taxon>
        <taxon>Embryophyta</taxon>
        <taxon>Tracheophyta</taxon>
        <taxon>Spermatophyta</taxon>
        <taxon>Magnoliopsida</taxon>
        <taxon>eudicotyledons</taxon>
        <taxon>Gunneridae</taxon>
        <taxon>Pentapetalae</taxon>
        <taxon>asterids</taxon>
        <taxon>lamiids</taxon>
        <taxon>Boraginales</taxon>
        <taxon>Boraginaceae</taxon>
        <taxon>Boraginoideae</taxon>
        <taxon>Lithospermeae</taxon>
        <taxon>Lithospermum</taxon>
    </lineage>
</organism>
<comment type="caution">
    <text evidence="3">The sequence shown here is derived from an EMBL/GenBank/DDBJ whole genome shotgun (WGS) entry which is preliminary data.</text>
</comment>
<dbReference type="EMBL" id="BAABME010027301">
    <property type="protein sequence ID" value="GAA0175361.1"/>
    <property type="molecule type" value="Genomic_DNA"/>
</dbReference>